<proteinExistence type="predicted"/>
<keyword evidence="2" id="KW-1185">Reference proteome</keyword>
<dbReference type="AlphaFoldDB" id="A0A1Q9DRV9"/>
<gene>
    <name evidence="1" type="ORF">AK812_SmicGene19693</name>
</gene>
<sequence length="1070" mass="117713">MVSSTSGSPLVGCGAVPGLPTKQASSYAIRSFAVSAGKHASKAAASEPSFQTSSGALEKDWMQAWLLPLSSFLQELLAKPNHMELLELIWRKNSATTVKRYLQSLYRIFSMMEDLKVPFPSFSQLQLRDAVLALHRTFDGSLTFGDNVLKALRWSQRAFQLGIEDPAERMFVGATLLCVSALLGDTLPCLGPVPGATPSYGHPATWMTLMPPMVLPTKEGAGSGPRYAPEVPPPKGERNRKLVDDGCIVAAREERLLDIWCRKLQEELLEIDAPIISTLRGSLDPDRAALLLVGKTRFVAPTEAEFQEQIENILAGKASGLSKKCRKMTWCLAEAVKAIDQEAVAASEAISLYRDERKGRILIRFRAVGKDLQTVAGCLGQERDGGTGSRNLTVATYRIMQRFCTRFIQPPEQSKQPAVLKRRLLSHLRSTVTSLSVDAAQDEVVLAELMRAKALNASIQKLTRTDESSSRAKRFLSWVSDEKMLQAAMLADAADSSLHFTRLMDREDLDPAVLSTECHMYLASMKALFCGGQIFDRFGFTSTMMKTLAQPMVFQVGAETRCLGDAAGVAADVKTICLQRMQSWIRLAEAALQAEFPEFELAQAFQMFDLAGSVRRESANVERVAQALGLNHGTLQAQWQDVFPRAQRLRSAACNPHAGGGGGSAYSADYNNDNNKAAWQEALARLTEHHGTRKIHPTETLRQALVQYFAFGCSASGVEQSFSTAAWSVHSRRRKALAGTEEYLVKLSLDLGNRNRERVIRIARASWAACFGQPRTCHRRERVDKGLRKKKEDGQILSEAAFLRKRRHETVLAGLSLSEGSSAYPEADGSHAWTESHQKEMDFQLRKRKARKIQGFAENSLLQSEMTGEDTQDALSAAAQKCRQDLLDNDDERARKQRNWTRLEKGLAPAQMLRDLQGQKCFMAASANTMALQAAMQSSGLVQVQRLSMAGVIVTDRPGRMENDSHALVSALRGFYEVSPTFLANAGKGAAIKLRPAAYIKRAVFVSSACATTNKSFWTFLRQALPQGHKWLLHKADVGSLKTAAAAYKAGVAFSVVLPAEHSLPATCLH</sequence>
<dbReference type="EMBL" id="LSRX01000416">
    <property type="protein sequence ID" value="OLP97901.1"/>
    <property type="molecule type" value="Genomic_DNA"/>
</dbReference>
<protein>
    <submittedName>
        <fullName evidence="1">Uncharacterized protein</fullName>
    </submittedName>
</protein>
<evidence type="ECO:0000313" key="2">
    <source>
        <dbReference type="Proteomes" id="UP000186817"/>
    </source>
</evidence>
<dbReference type="Proteomes" id="UP000186817">
    <property type="component" value="Unassembled WGS sequence"/>
</dbReference>
<dbReference type="OMA" id="CHRRERV"/>
<accession>A0A1Q9DRV9</accession>
<dbReference type="OrthoDB" id="422365at2759"/>
<name>A0A1Q9DRV9_SYMMI</name>
<comment type="caution">
    <text evidence="1">The sequence shown here is derived from an EMBL/GenBank/DDBJ whole genome shotgun (WGS) entry which is preliminary data.</text>
</comment>
<reference evidence="1 2" key="1">
    <citation type="submission" date="2016-02" db="EMBL/GenBank/DDBJ databases">
        <title>Genome analysis of coral dinoflagellate symbionts highlights evolutionary adaptations to a symbiotic lifestyle.</title>
        <authorList>
            <person name="Aranda M."/>
            <person name="Li Y."/>
            <person name="Liew Y.J."/>
            <person name="Baumgarten S."/>
            <person name="Simakov O."/>
            <person name="Wilson M."/>
            <person name="Piel J."/>
            <person name="Ashoor H."/>
            <person name="Bougouffa S."/>
            <person name="Bajic V.B."/>
            <person name="Ryu T."/>
            <person name="Ravasi T."/>
            <person name="Bayer T."/>
            <person name="Micklem G."/>
            <person name="Kim H."/>
            <person name="Bhak J."/>
            <person name="Lajeunesse T.C."/>
            <person name="Voolstra C.R."/>
        </authorList>
    </citation>
    <scope>NUCLEOTIDE SEQUENCE [LARGE SCALE GENOMIC DNA]</scope>
    <source>
        <strain evidence="1 2">CCMP2467</strain>
    </source>
</reference>
<evidence type="ECO:0000313" key="1">
    <source>
        <dbReference type="EMBL" id="OLP97901.1"/>
    </source>
</evidence>
<organism evidence="1 2">
    <name type="scientific">Symbiodinium microadriaticum</name>
    <name type="common">Dinoflagellate</name>
    <name type="synonym">Zooxanthella microadriatica</name>
    <dbReference type="NCBI Taxonomy" id="2951"/>
    <lineage>
        <taxon>Eukaryota</taxon>
        <taxon>Sar</taxon>
        <taxon>Alveolata</taxon>
        <taxon>Dinophyceae</taxon>
        <taxon>Suessiales</taxon>
        <taxon>Symbiodiniaceae</taxon>
        <taxon>Symbiodinium</taxon>
    </lineage>
</organism>